<dbReference type="Pfam" id="PF04964">
    <property type="entry name" value="Flp_Fap"/>
    <property type="match status" value="1"/>
</dbReference>
<feature type="transmembrane region" description="Helical" evidence="1">
    <location>
        <begin position="28"/>
        <end position="49"/>
    </location>
</feature>
<gene>
    <name evidence="2" type="ORF">LVY72_06760</name>
</gene>
<accession>A0ABS9L4L7</accession>
<dbReference type="RefSeq" id="WP_237819006.1">
    <property type="nucleotide sequence ID" value="NZ_JAKLTQ010000003.1"/>
</dbReference>
<keyword evidence="1" id="KW-1133">Transmembrane helix</keyword>
<keyword evidence="3" id="KW-1185">Reference proteome</keyword>
<sequence>MLAFYATVQSFFATATDRLKGEEKGATAVEYGIMVAGIAVLVMGTVFLIGGQLDVLFGDVLDTLGG</sequence>
<protein>
    <submittedName>
        <fullName evidence="2">Flp family type IVb pilin</fullName>
    </submittedName>
</protein>
<evidence type="ECO:0000313" key="3">
    <source>
        <dbReference type="Proteomes" id="UP001165368"/>
    </source>
</evidence>
<dbReference type="InterPro" id="IPR007047">
    <property type="entry name" value="Flp_Fap"/>
</dbReference>
<evidence type="ECO:0000313" key="2">
    <source>
        <dbReference type="EMBL" id="MCG2621616.1"/>
    </source>
</evidence>
<evidence type="ECO:0000256" key="1">
    <source>
        <dbReference type="SAM" id="Phobius"/>
    </source>
</evidence>
<organism evidence="2 3">
    <name type="scientific">Arthrobacter hankyongi</name>
    <dbReference type="NCBI Taxonomy" id="2904801"/>
    <lineage>
        <taxon>Bacteria</taxon>
        <taxon>Bacillati</taxon>
        <taxon>Actinomycetota</taxon>
        <taxon>Actinomycetes</taxon>
        <taxon>Micrococcales</taxon>
        <taxon>Micrococcaceae</taxon>
        <taxon>Arthrobacter</taxon>
    </lineage>
</organism>
<comment type="caution">
    <text evidence="2">The sequence shown here is derived from an EMBL/GenBank/DDBJ whole genome shotgun (WGS) entry which is preliminary data.</text>
</comment>
<keyword evidence="1" id="KW-0812">Transmembrane</keyword>
<keyword evidence="1" id="KW-0472">Membrane</keyword>
<reference evidence="2" key="1">
    <citation type="submission" date="2022-01" db="EMBL/GenBank/DDBJ databases">
        <authorList>
            <person name="Jo J.-H."/>
            <person name="Im W.-T."/>
        </authorList>
    </citation>
    <scope>NUCLEOTIDE SEQUENCE</scope>
    <source>
        <strain evidence="2">I2-34</strain>
    </source>
</reference>
<proteinExistence type="predicted"/>
<name>A0ABS9L4L7_9MICC</name>
<dbReference type="EMBL" id="JAKLTQ010000003">
    <property type="protein sequence ID" value="MCG2621616.1"/>
    <property type="molecule type" value="Genomic_DNA"/>
</dbReference>
<dbReference type="Proteomes" id="UP001165368">
    <property type="component" value="Unassembled WGS sequence"/>
</dbReference>